<reference evidence="2 3" key="1">
    <citation type="journal article" date="2019" name="Nat. Ecol. Evol.">
        <title>Megaphylogeny resolves global patterns of mushroom evolution.</title>
        <authorList>
            <person name="Varga T."/>
            <person name="Krizsan K."/>
            <person name="Foldi C."/>
            <person name="Dima B."/>
            <person name="Sanchez-Garcia M."/>
            <person name="Sanchez-Ramirez S."/>
            <person name="Szollosi G.J."/>
            <person name="Szarkandi J.G."/>
            <person name="Papp V."/>
            <person name="Albert L."/>
            <person name="Andreopoulos W."/>
            <person name="Angelini C."/>
            <person name="Antonin V."/>
            <person name="Barry K.W."/>
            <person name="Bougher N.L."/>
            <person name="Buchanan P."/>
            <person name="Buyck B."/>
            <person name="Bense V."/>
            <person name="Catcheside P."/>
            <person name="Chovatia M."/>
            <person name="Cooper J."/>
            <person name="Damon W."/>
            <person name="Desjardin D."/>
            <person name="Finy P."/>
            <person name="Geml J."/>
            <person name="Haridas S."/>
            <person name="Hughes K."/>
            <person name="Justo A."/>
            <person name="Karasinski D."/>
            <person name="Kautmanova I."/>
            <person name="Kiss B."/>
            <person name="Kocsube S."/>
            <person name="Kotiranta H."/>
            <person name="LaButti K.M."/>
            <person name="Lechner B.E."/>
            <person name="Liimatainen K."/>
            <person name="Lipzen A."/>
            <person name="Lukacs Z."/>
            <person name="Mihaltcheva S."/>
            <person name="Morgado L.N."/>
            <person name="Niskanen T."/>
            <person name="Noordeloos M.E."/>
            <person name="Ohm R.A."/>
            <person name="Ortiz-Santana B."/>
            <person name="Ovrebo C."/>
            <person name="Racz N."/>
            <person name="Riley R."/>
            <person name="Savchenko A."/>
            <person name="Shiryaev A."/>
            <person name="Soop K."/>
            <person name="Spirin V."/>
            <person name="Szebenyi C."/>
            <person name="Tomsovsky M."/>
            <person name="Tulloss R.E."/>
            <person name="Uehling J."/>
            <person name="Grigoriev I.V."/>
            <person name="Vagvolgyi C."/>
            <person name="Papp T."/>
            <person name="Martin F.M."/>
            <person name="Miettinen O."/>
            <person name="Hibbett D.S."/>
            <person name="Nagy L.G."/>
        </authorList>
    </citation>
    <scope>NUCLEOTIDE SEQUENCE [LARGE SCALE GENOMIC DNA]</scope>
    <source>
        <strain evidence="2 3">FP101781</strain>
    </source>
</reference>
<dbReference type="Proteomes" id="UP000298030">
    <property type="component" value="Unassembled WGS sequence"/>
</dbReference>
<evidence type="ECO:0000313" key="3">
    <source>
        <dbReference type="Proteomes" id="UP000298030"/>
    </source>
</evidence>
<dbReference type="AlphaFoldDB" id="A0A4Y7TTE2"/>
<proteinExistence type="predicted"/>
<comment type="caution">
    <text evidence="2">The sequence shown here is derived from an EMBL/GenBank/DDBJ whole genome shotgun (WGS) entry which is preliminary data.</text>
</comment>
<evidence type="ECO:0000313" key="2">
    <source>
        <dbReference type="EMBL" id="TEB37158.1"/>
    </source>
</evidence>
<name>A0A4Y7TTE2_COPMI</name>
<dbReference type="EMBL" id="QPFP01000004">
    <property type="protein sequence ID" value="TEB37158.1"/>
    <property type="molecule type" value="Genomic_DNA"/>
</dbReference>
<organism evidence="2 3">
    <name type="scientific">Coprinellus micaceus</name>
    <name type="common">Glistening ink-cap mushroom</name>
    <name type="synonym">Coprinus micaceus</name>
    <dbReference type="NCBI Taxonomy" id="71717"/>
    <lineage>
        <taxon>Eukaryota</taxon>
        <taxon>Fungi</taxon>
        <taxon>Dikarya</taxon>
        <taxon>Basidiomycota</taxon>
        <taxon>Agaricomycotina</taxon>
        <taxon>Agaricomycetes</taxon>
        <taxon>Agaricomycetidae</taxon>
        <taxon>Agaricales</taxon>
        <taxon>Agaricineae</taxon>
        <taxon>Psathyrellaceae</taxon>
        <taxon>Coprinellus</taxon>
    </lineage>
</organism>
<evidence type="ECO:0000256" key="1">
    <source>
        <dbReference type="SAM" id="MobiDB-lite"/>
    </source>
</evidence>
<protein>
    <submittedName>
        <fullName evidence="2">Uncharacterized protein</fullName>
    </submittedName>
</protein>
<keyword evidence="3" id="KW-1185">Reference proteome</keyword>
<accession>A0A4Y7TTE2</accession>
<feature type="region of interest" description="Disordered" evidence="1">
    <location>
        <begin position="1"/>
        <end position="35"/>
    </location>
</feature>
<sequence>MEEPQDLTKGKQKGNTGRASLAFSHNPLPYKEHTDEDSGFMEVDAFPGTNERQVFPLSVGLLADYASLTEDDLAQFLSPTPDGSVVAVDAETEGLGESSASPLKTHQVWGSEKDEFVALLGQDSTPLEEWTPQGVDLSWTGRNLHIMAVSRHYLETYLSNLVQARDDSILHYRRSLQIRQDLEKSYHTIQRSLGIAKDHSQLIEVFNGQDLSEMEGTVSS</sequence>
<gene>
    <name evidence="2" type="ORF">FA13DRAFT_1705449</name>
</gene>